<proteinExistence type="predicted"/>
<dbReference type="Proteomes" id="UP001203338">
    <property type="component" value="Unassembled WGS sequence"/>
</dbReference>
<evidence type="ECO:0000313" key="1">
    <source>
        <dbReference type="EMBL" id="MCL6270332.1"/>
    </source>
</evidence>
<dbReference type="Pfam" id="PF03923">
    <property type="entry name" value="Lipoprotein_16"/>
    <property type="match status" value="1"/>
</dbReference>
<dbReference type="EMBL" id="JAMFLX010000012">
    <property type="protein sequence ID" value="MCL6270332.1"/>
    <property type="molecule type" value="Genomic_DNA"/>
</dbReference>
<accession>A0ABT0PG38</accession>
<keyword evidence="1" id="KW-0449">Lipoprotein</keyword>
<name>A0ABT0PG38_9GAMM</name>
<dbReference type="RefSeq" id="WP_249699524.1">
    <property type="nucleotide sequence ID" value="NZ_JAMFLX010000012.1"/>
</dbReference>
<reference evidence="1 2" key="1">
    <citation type="submission" date="2022-05" db="EMBL/GenBank/DDBJ databases">
        <authorList>
            <person name="Park J.-S."/>
        </authorList>
    </citation>
    <scope>NUCLEOTIDE SEQUENCE [LARGE SCALE GENOMIC DNA]</scope>
    <source>
        <strain evidence="1 2">2012CJ34-2</strain>
    </source>
</reference>
<dbReference type="InterPro" id="IPR005619">
    <property type="entry name" value="Uncharacterised_YajG"/>
</dbReference>
<sequence length="197" mass="21231">MFGDMFGRYRRVLMALVVAGGLSGCALSPQNIDLEPVVDMNSPTVGLDGPVTVTVYDERLTPWLGHRGGIYGATNRIGIANNLQDSVAHAVEKALQEQGMVPGSSSAAPQFQVYIDSLSYKVPEGNYVTQVDLKAAIRVTVQAEGHKYQGSYSASESHKVVKAPSDAENTKMINSIVGKVLGRMFDDPGLMRFLARL</sequence>
<evidence type="ECO:0000313" key="2">
    <source>
        <dbReference type="Proteomes" id="UP001203338"/>
    </source>
</evidence>
<protein>
    <submittedName>
        <fullName evidence="1">YajG family lipoprotein</fullName>
    </submittedName>
</protein>
<keyword evidence="2" id="KW-1185">Reference proteome</keyword>
<organism evidence="1 2">
    <name type="scientific">Parendozoicomonas callyspongiae</name>
    <dbReference type="NCBI Taxonomy" id="2942213"/>
    <lineage>
        <taxon>Bacteria</taxon>
        <taxon>Pseudomonadati</taxon>
        <taxon>Pseudomonadota</taxon>
        <taxon>Gammaproteobacteria</taxon>
        <taxon>Oceanospirillales</taxon>
        <taxon>Endozoicomonadaceae</taxon>
        <taxon>Parendozoicomonas</taxon>
    </lineage>
</organism>
<gene>
    <name evidence="1" type="ORF">M3P05_10410</name>
</gene>
<comment type="caution">
    <text evidence="1">The sequence shown here is derived from an EMBL/GenBank/DDBJ whole genome shotgun (WGS) entry which is preliminary data.</text>
</comment>